<dbReference type="SUPFAM" id="SSF56317">
    <property type="entry name" value="Carbon-nitrogen hydrolase"/>
    <property type="match status" value="1"/>
</dbReference>
<sequence>MTVLRVAVGQGIGSEVPDAAVVRGNGAAIRAVMREAREAGARLAVFTEGALSSYPGKRRMSSDPDRLAEADWSRMPWSVVDEELALIRRLAAELRLWVVVGSVWRVAEVGRPTNSLLVVDDRGGLAARYDKRYLSRTESSFLYRAGQHPVVVEVDGFRIGLLLCIEALLPDAVIEYEELDVDAVVISTFTDQPPAQAQDDQRALAHATMIDGWTVLAVPSTATGNMVSGVAAAGFRWLAQGRPDGSVQTVVADLDRNDPRIRFGRERGRTWRQQQRRPAR</sequence>
<keyword evidence="4" id="KW-1185">Reference proteome</keyword>
<keyword evidence="1 3" id="KW-0378">Hydrolase</keyword>
<protein>
    <submittedName>
        <fullName evidence="3">Carbon-nitrogen hydrolase family protein</fullName>
    </submittedName>
</protein>
<dbReference type="RefSeq" id="WP_156607860.1">
    <property type="nucleotide sequence ID" value="NZ_WPCU01000004.1"/>
</dbReference>
<dbReference type="Pfam" id="PF00795">
    <property type="entry name" value="CN_hydrolase"/>
    <property type="match status" value="1"/>
</dbReference>
<dbReference type="CDD" id="cd07197">
    <property type="entry name" value="nitrilase"/>
    <property type="match status" value="1"/>
</dbReference>
<evidence type="ECO:0000313" key="3">
    <source>
        <dbReference type="EMBL" id="MVA74992.1"/>
    </source>
</evidence>
<dbReference type="GO" id="GO:0016811">
    <property type="term" value="F:hydrolase activity, acting on carbon-nitrogen (but not peptide) bonds, in linear amides"/>
    <property type="evidence" value="ECO:0007669"/>
    <property type="project" value="UniProtKB-ARBA"/>
</dbReference>
<comment type="caution">
    <text evidence="3">The sequence shown here is derived from an EMBL/GenBank/DDBJ whole genome shotgun (WGS) entry which is preliminary data.</text>
</comment>
<feature type="domain" description="CN hydrolase" evidence="2">
    <location>
        <begin position="4"/>
        <end position="256"/>
    </location>
</feature>
<proteinExistence type="predicted"/>
<organism evidence="3 4">
    <name type="scientific">Auraticoccus cholistanensis</name>
    <dbReference type="NCBI Taxonomy" id="2656650"/>
    <lineage>
        <taxon>Bacteria</taxon>
        <taxon>Bacillati</taxon>
        <taxon>Actinomycetota</taxon>
        <taxon>Actinomycetes</taxon>
        <taxon>Propionibacteriales</taxon>
        <taxon>Propionibacteriaceae</taxon>
        <taxon>Auraticoccus</taxon>
    </lineage>
</organism>
<dbReference type="InterPro" id="IPR050345">
    <property type="entry name" value="Aliph_Amidase/BUP"/>
</dbReference>
<dbReference type="PANTHER" id="PTHR43674">
    <property type="entry name" value="NITRILASE C965.09-RELATED"/>
    <property type="match status" value="1"/>
</dbReference>
<dbReference type="Gene3D" id="3.60.110.10">
    <property type="entry name" value="Carbon-nitrogen hydrolase"/>
    <property type="match status" value="1"/>
</dbReference>
<dbReference type="PROSITE" id="PS50263">
    <property type="entry name" value="CN_HYDROLASE"/>
    <property type="match status" value="1"/>
</dbReference>
<dbReference type="AlphaFoldDB" id="A0A6A9UTK1"/>
<reference evidence="3 4" key="1">
    <citation type="submission" date="2019-12" db="EMBL/GenBank/DDBJ databases">
        <title>Auraticoccus cholistani sp. nov., an actinomycete isolated from soil of Cholistan desert.</title>
        <authorList>
            <person name="Cheema M.T."/>
        </authorList>
    </citation>
    <scope>NUCLEOTIDE SEQUENCE [LARGE SCALE GENOMIC DNA]</scope>
    <source>
        <strain evidence="3 4">F435</strain>
    </source>
</reference>
<dbReference type="PANTHER" id="PTHR43674:SF2">
    <property type="entry name" value="BETA-UREIDOPROPIONASE"/>
    <property type="match status" value="1"/>
</dbReference>
<accession>A0A6A9UTK1</accession>
<dbReference type="Proteomes" id="UP000435304">
    <property type="component" value="Unassembled WGS sequence"/>
</dbReference>
<dbReference type="EMBL" id="WPCU01000004">
    <property type="protein sequence ID" value="MVA74992.1"/>
    <property type="molecule type" value="Genomic_DNA"/>
</dbReference>
<evidence type="ECO:0000313" key="4">
    <source>
        <dbReference type="Proteomes" id="UP000435304"/>
    </source>
</evidence>
<gene>
    <name evidence="3" type="ORF">GC722_02960</name>
</gene>
<name>A0A6A9UTK1_9ACTN</name>
<dbReference type="InterPro" id="IPR036526">
    <property type="entry name" value="C-N_Hydrolase_sf"/>
</dbReference>
<dbReference type="InterPro" id="IPR003010">
    <property type="entry name" value="C-N_Hydrolase"/>
</dbReference>
<evidence type="ECO:0000256" key="1">
    <source>
        <dbReference type="ARBA" id="ARBA00022801"/>
    </source>
</evidence>
<evidence type="ECO:0000259" key="2">
    <source>
        <dbReference type="PROSITE" id="PS50263"/>
    </source>
</evidence>